<gene>
    <name evidence="2" type="ORF">PPAR1163_LOCUS7191</name>
</gene>
<dbReference type="EMBL" id="HBGJ01011463">
    <property type="protein sequence ID" value="CAD9248831.1"/>
    <property type="molecule type" value="Transcribed_RNA"/>
</dbReference>
<evidence type="ECO:0000313" key="2">
    <source>
        <dbReference type="EMBL" id="CAD9248831.1"/>
    </source>
</evidence>
<dbReference type="PANTHER" id="PTHR12458">
    <property type="entry name" value="ORF PROTEIN"/>
    <property type="match status" value="1"/>
</dbReference>
<sequence>MESVPDREYSIDCVLPPNEEDTDLENLHCVSAARAACKELPGDNEAEVVEDEELGKEVIELMGLEAELVLPTSSILPMLVLHVKSTSHFFWICIDFVDNTKKYRTFTISNKQSIVSVDETEAKLPLIIDEGWQRLCFNVEELTAKAFGSKYLTTYQVRVRGSVCVSKAFFQGHDYSDAELPSHLRVLG</sequence>
<accession>A0A7S1TVV2</accession>
<reference evidence="2" key="1">
    <citation type="submission" date="2021-01" db="EMBL/GenBank/DDBJ databases">
        <authorList>
            <person name="Corre E."/>
            <person name="Pelletier E."/>
            <person name="Niang G."/>
            <person name="Scheremetjew M."/>
            <person name="Finn R."/>
            <person name="Kale V."/>
            <person name="Holt S."/>
            <person name="Cochrane G."/>
            <person name="Meng A."/>
            <person name="Brown T."/>
            <person name="Cohen L."/>
        </authorList>
    </citation>
    <scope>NUCLEOTIDE SEQUENCE</scope>
    <source>
        <strain evidence="2">CCMP2877</strain>
    </source>
</reference>
<dbReference type="AlphaFoldDB" id="A0A7S1TVV2"/>
<feature type="domain" description="CFA20" evidence="1">
    <location>
        <begin position="45"/>
        <end position="186"/>
    </location>
</feature>
<dbReference type="InterPro" id="IPR007714">
    <property type="entry name" value="CFA20_dom"/>
</dbReference>
<organism evidence="2">
    <name type="scientific">Phaeomonas parva</name>
    <dbReference type="NCBI Taxonomy" id="124430"/>
    <lineage>
        <taxon>Eukaryota</taxon>
        <taxon>Sar</taxon>
        <taxon>Stramenopiles</taxon>
        <taxon>Ochrophyta</taxon>
        <taxon>Pinguiophyceae</taxon>
        <taxon>Pinguiochrysidales</taxon>
        <taxon>Pinguiochrysidaceae</taxon>
        <taxon>Phaeomonas</taxon>
    </lineage>
</organism>
<dbReference type="Pfam" id="PF05018">
    <property type="entry name" value="CFA20_dom"/>
    <property type="match status" value="1"/>
</dbReference>
<name>A0A7S1TVV2_9STRA</name>
<dbReference type="InterPro" id="IPR040441">
    <property type="entry name" value="CFA20/CFAP20DC"/>
</dbReference>
<protein>
    <recommendedName>
        <fullName evidence="1">CFA20 domain-containing protein</fullName>
    </recommendedName>
</protein>
<proteinExistence type="predicted"/>
<evidence type="ECO:0000259" key="1">
    <source>
        <dbReference type="Pfam" id="PF05018"/>
    </source>
</evidence>